<dbReference type="SMART" id="SM00100">
    <property type="entry name" value="cNMP"/>
    <property type="match status" value="1"/>
</dbReference>
<dbReference type="InterPro" id="IPR018490">
    <property type="entry name" value="cNMP-bd_dom_sf"/>
</dbReference>
<sequence>MDLNNLKYAEFFADLPTPLYEQLMRSARLQALESGSWLFHQGEPAHAFYLLQHGKMRLVQHTPEGKDVTLATFSDGDLIGLIVALNGDPYPASAEALERC</sequence>
<dbReference type="PANTHER" id="PTHR24567">
    <property type="entry name" value="CRP FAMILY TRANSCRIPTIONAL REGULATORY PROTEIN"/>
    <property type="match status" value="1"/>
</dbReference>
<dbReference type="CDD" id="cd00038">
    <property type="entry name" value="CAP_ED"/>
    <property type="match status" value="1"/>
</dbReference>
<gene>
    <name evidence="2" type="ORF">CUN49_09675</name>
</gene>
<proteinExistence type="predicted"/>
<comment type="caution">
    <text evidence="2">The sequence shown here is derived from an EMBL/GenBank/DDBJ whole genome shotgun (WGS) entry which is preliminary data.</text>
</comment>
<name>A0A2M8PDI2_9CHLR</name>
<dbReference type="Gene3D" id="2.60.120.10">
    <property type="entry name" value="Jelly Rolls"/>
    <property type="match status" value="1"/>
</dbReference>
<dbReference type="Proteomes" id="UP000229681">
    <property type="component" value="Unassembled WGS sequence"/>
</dbReference>
<dbReference type="PANTHER" id="PTHR24567:SF26">
    <property type="entry name" value="REGULATORY PROTEIN YEIL"/>
    <property type="match status" value="1"/>
</dbReference>
<dbReference type="AlphaFoldDB" id="A0A2M8PDI2"/>
<feature type="non-terminal residue" evidence="2">
    <location>
        <position position="100"/>
    </location>
</feature>
<dbReference type="PROSITE" id="PS50042">
    <property type="entry name" value="CNMP_BINDING_3"/>
    <property type="match status" value="1"/>
</dbReference>
<evidence type="ECO:0000313" key="3">
    <source>
        <dbReference type="Proteomes" id="UP000229681"/>
    </source>
</evidence>
<dbReference type="InterPro" id="IPR014710">
    <property type="entry name" value="RmlC-like_jellyroll"/>
</dbReference>
<organism evidence="2 3">
    <name type="scientific">Candidatus Thermofonsia Clade 1 bacterium</name>
    <dbReference type="NCBI Taxonomy" id="2364210"/>
    <lineage>
        <taxon>Bacteria</taxon>
        <taxon>Bacillati</taxon>
        <taxon>Chloroflexota</taxon>
        <taxon>Candidatus Thermofontia</taxon>
        <taxon>Candidatus Thermofonsia Clade 1</taxon>
    </lineage>
</organism>
<evidence type="ECO:0000259" key="1">
    <source>
        <dbReference type="PROSITE" id="PS50042"/>
    </source>
</evidence>
<dbReference type="InterPro" id="IPR000595">
    <property type="entry name" value="cNMP-bd_dom"/>
</dbReference>
<dbReference type="EMBL" id="PGTM01000132">
    <property type="protein sequence ID" value="PJF35603.1"/>
    <property type="molecule type" value="Genomic_DNA"/>
</dbReference>
<dbReference type="Pfam" id="PF00027">
    <property type="entry name" value="cNMP_binding"/>
    <property type="match status" value="1"/>
</dbReference>
<evidence type="ECO:0000313" key="2">
    <source>
        <dbReference type="EMBL" id="PJF35603.1"/>
    </source>
</evidence>
<dbReference type="SUPFAM" id="SSF51206">
    <property type="entry name" value="cAMP-binding domain-like"/>
    <property type="match status" value="1"/>
</dbReference>
<dbReference type="InterPro" id="IPR050397">
    <property type="entry name" value="Env_Response_Regulators"/>
</dbReference>
<protein>
    <recommendedName>
        <fullName evidence="1">Cyclic nucleotide-binding domain-containing protein</fullName>
    </recommendedName>
</protein>
<feature type="domain" description="Cyclic nucleotide-binding" evidence="1">
    <location>
        <begin position="11"/>
        <end position="100"/>
    </location>
</feature>
<dbReference type="GO" id="GO:0005829">
    <property type="term" value="C:cytosol"/>
    <property type="evidence" value="ECO:0007669"/>
    <property type="project" value="TreeGrafter"/>
</dbReference>
<dbReference type="GO" id="GO:0003700">
    <property type="term" value="F:DNA-binding transcription factor activity"/>
    <property type="evidence" value="ECO:0007669"/>
    <property type="project" value="TreeGrafter"/>
</dbReference>
<accession>A0A2M8PDI2</accession>
<reference evidence="2 3" key="1">
    <citation type="submission" date="2017-11" db="EMBL/GenBank/DDBJ databases">
        <title>Evolution of Phototrophy in the Chloroflexi Phylum Driven by Horizontal Gene Transfer.</title>
        <authorList>
            <person name="Ward L.M."/>
            <person name="Hemp J."/>
            <person name="Shih P.M."/>
            <person name="Mcglynn S.E."/>
            <person name="Fischer W."/>
        </authorList>
    </citation>
    <scope>NUCLEOTIDE SEQUENCE [LARGE SCALE GENOMIC DNA]</scope>
    <source>
        <strain evidence="2">JP3_13</strain>
    </source>
</reference>